<dbReference type="SMART" id="SM00471">
    <property type="entry name" value="HDc"/>
    <property type="match status" value="1"/>
</dbReference>
<accession>A0A0V0GAJ9</accession>
<evidence type="ECO:0000256" key="1">
    <source>
        <dbReference type="ARBA" id="ARBA00005776"/>
    </source>
</evidence>
<feature type="domain" description="HD/PDEase" evidence="2">
    <location>
        <begin position="42"/>
        <end position="194"/>
    </location>
</feature>
<dbReference type="EMBL" id="GECL01000956">
    <property type="protein sequence ID" value="JAP05168.1"/>
    <property type="molecule type" value="Transcribed_RNA"/>
</dbReference>
<organism evidence="3">
    <name type="scientific">Triatoma dimidiata</name>
    <name type="common">Kissing bug</name>
    <name type="synonym">Meccus dimidiatus</name>
    <dbReference type="NCBI Taxonomy" id="72491"/>
    <lineage>
        <taxon>Eukaryota</taxon>
        <taxon>Metazoa</taxon>
        <taxon>Ecdysozoa</taxon>
        <taxon>Arthropoda</taxon>
        <taxon>Hexapoda</taxon>
        <taxon>Insecta</taxon>
        <taxon>Pterygota</taxon>
        <taxon>Neoptera</taxon>
        <taxon>Paraneoptera</taxon>
        <taxon>Hemiptera</taxon>
        <taxon>Heteroptera</taxon>
        <taxon>Panheteroptera</taxon>
        <taxon>Cimicomorpha</taxon>
        <taxon>Reduviidae</taxon>
        <taxon>Triatominae</taxon>
        <taxon>Triatoma</taxon>
    </lineage>
</organism>
<dbReference type="PANTHER" id="PTHR11373">
    <property type="entry name" value="DEOXYNUCLEOSIDE TRIPHOSPHATE TRIPHOSPHOHYDROLASE"/>
    <property type="match status" value="1"/>
</dbReference>
<name>A0A0V0GAJ9_TRIDM</name>
<evidence type="ECO:0000259" key="2">
    <source>
        <dbReference type="SMART" id="SM00471"/>
    </source>
</evidence>
<dbReference type="PANTHER" id="PTHR11373:SF4">
    <property type="entry name" value="DEOXYNUCLEOSIDE TRIPHOSPHATE TRIPHOSPHOHYDROLASE SAMHD1"/>
    <property type="match status" value="1"/>
</dbReference>
<dbReference type="CDD" id="cd00077">
    <property type="entry name" value="HDc"/>
    <property type="match status" value="1"/>
</dbReference>
<dbReference type="Pfam" id="PF01966">
    <property type="entry name" value="HD"/>
    <property type="match status" value="1"/>
</dbReference>
<reference evidence="3" key="1">
    <citation type="journal article" date="2018" name="J. Proteomics">
        <title>Exploring the molecular complexity of Triatoma dimidiata sialome.</title>
        <authorList>
            <person name="Santiago P.B."/>
            <person name="de Araujo C.N."/>
            <person name="Charneau S."/>
            <person name="Bastos I.M.D."/>
            <person name="Assumpcao T.C.F."/>
            <person name="Queiroz R.M.L."/>
            <person name="Praca Y.R."/>
            <person name="Cordeiro T.M."/>
            <person name="Garcia C.H.S."/>
            <person name="da Silva I.G."/>
            <person name="Raiol T."/>
            <person name="Motta F.N."/>
            <person name="de Araujo Oliveira J.V."/>
            <person name="de Sousa M.V."/>
            <person name="Ribeiro J.M.C."/>
            <person name="de Santana J.M."/>
        </authorList>
    </citation>
    <scope>NUCLEOTIDE SEQUENCE</scope>
    <source>
        <strain evidence="3">Santander</strain>
        <tissue evidence="3">Salivary glands</tissue>
    </source>
</reference>
<sequence length="448" mass="52938">NDPIHGMLEVHPLCKAVIDTSEFQRLRSLKQCGISHFVYPGAVHTRFEHSLGVSHLALRVVRKLQQITNCEISEVESLCVQLAGLCHDLGHGPFSHSWEYYVYNKTGEKFEHEHMSIEIFDYIIKENQLNDSFHLFGIDEEHQKFIKDLILGKPTEYKNIKPKPYLFEIVANKQNGLDIDKYEYLMRDSYFFGIKIDPDFERYLTGIRIVEDEDKNEHIGYRDKLESHIISIFKERAEMHDKAYKHRVCLRIETMILDALSLIEDDYKITIEENSEMKNYCLWECHKNVKAFLQLTDHIFETILYSNDLSLSKSKEIILRILSRKHYSQIYEETLDSTIAGSKNLYKFLEEIEELLFKEFSVKFRCRLKKLEFGQTGSEDTCDPLKNVWFINKRMEVYTRDRQKLDPALWLPEKTRCTKMYVFSSENLKDDMRSKAVALINLKVKLLI</sequence>
<dbReference type="GO" id="GO:0005634">
    <property type="term" value="C:nucleus"/>
    <property type="evidence" value="ECO:0007669"/>
    <property type="project" value="TreeGrafter"/>
</dbReference>
<dbReference type="InterPro" id="IPR006674">
    <property type="entry name" value="HD_domain"/>
</dbReference>
<dbReference type="InterPro" id="IPR003607">
    <property type="entry name" value="HD/PDEase_dom"/>
</dbReference>
<dbReference type="GO" id="GO:0006203">
    <property type="term" value="P:dGTP catabolic process"/>
    <property type="evidence" value="ECO:0007669"/>
    <property type="project" value="TreeGrafter"/>
</dbReference>
<keyword evidence="3" id="KW-0378">Hydrolase</keyword>
<dbReference type="SUPFAM" id="SSF109604">
    <property type="entry name" value="HD-domain/PDEase-like"/>
    <property type="match status" value="1"/>
</dbReference>
<feature type="non-terminal residue" evidence="3">
    <location>
        <position position="1"/>
    </location>
</feature>
<proteinExistence type="inferred from homology"/>
<dbReference type="InterPro" id="IPR050135">
    <property type="entry name" value="dGTPase-like"/>
</dbReference>
<comment type="similarity">
    <text evidence="1">Belongs to the SAMHD1 family.</text>
</comment>
<dbReference type="AlphaFoldDB" id="A0A0V0GAJ9"/>
<dbReference type="GO" id="GO:0008832">
    <property type="term" value="F:dGTPase activity"/>
    <property type="evidence" value="ECO:0007669"/>
    <property type="project" value="TreeGrafter"/>
</dbReference>
<dbReference type="Gene3D" id="1.10.3210.10">
    <property type="entry name" value="Hypothetical protein af1432"/>
    <property type="match status" value="1"/>
</dbReference>
<evidence type="ECO:0000313" key="3">
    <source>
        <dbReference type="EMBL" id="JAP05168.1"/>
    </source>
</evidence>
<protein>
    <submittedName>
        <fullName evidence="3">Putative metal-dependent phosphohydrolase</fullName>
    </submittedName>
</protein>